<evidence type="ECO:0000256" key="1">
    <source>
        <dbReference type="SAM" id="MobiDB-lite"/>
    </source>
</evidence>
<accession>A0AAD7G096</accession>
<name>A0AAD7G096_MYCRO</name>
<organism evidence="2 3">
    <name type="scientific">Mycena rosella</name>
    <name type="common">Pink bonnet</name>
    <name type="synonym">Agaricus rosellus</name>
    <dbReference type="NCBI Taxonomy" id="1033263"/>
    <lineage>
        <taxon>Eukaryota</taxon>
        <taxon>Fungi</taxon>
        <taxon>Dikarya</taxon>
        <taxon>Basidiomycota</taxon>
        <taxon>Agaricomycotina</taxon>
        <taxon>Agaricomycetes</taxon>
        <taxon>Agaricomycetidae</taxon>
        <taxon>Agaricales</taxon>
        <taxon>Marasmiineae</taxon>
        <taxon>Mycenaceae</taxon>
        <taxon>Mycena</taxon>
    </lineage>
</organism>
<gene>
    <name evidence="2" type="ORF">B0H17DRAFT_1271409</name>
</gene>
<feature type="region of interest" description="Disordered" evidence="1">
    <location>
        <begin position="150"/>
        <end position="201"/>
    </location>
</feature>
<evidence type="ECO:0000313" key="3">
    <source>
        <dbReference type="Proteomes" id="UP001221757"/>
    </source>
</evidence>
<protein>
    <submittedName>
        <fullName evidence="2">Uncharacterized protein</fullName>
    </submittedName>
</protein>
<evidence type="ECO:0000313" key="2">
    <source>
        <dbReference type="EMBL" id="KAJ7649156.1"/>
    </source>
</evidence>
<reference evidence="2" key="1">
    <citation type="submission" date="2023-03" db="EMBL/GenBank/DDBJ databases">
        <title>Massive genome expansion in bonnet fungi (Mycena s.s.) driven by repeated elements and novel gene families across ecological guilds.</title>
        <authorList>
            <consortium name="Lawrence Berkeley National Laboratory"/>
            <person name="Harder C.B."/>
            <person name="Miyauchi S."/>
            <person name="Viragh M."/>
            <person name="Kuo A."/>
            <person name="Thoen E."/>
            <person name="Andreopoulos B."/>
            <person name="Lu D."/>
            <person name="Skrede I."/>
            <person name="Drula E."/>
            <person name="Henrissat B."/>
            <person name="Morin E."/>
            <person name="Kohler A."/>
            <person name="Barry K."/>
            <person name="LaButti K."/>
            <person name="Morin E."/>
            <person name="Salamov A."/>
            <person name="Lipzen A."/>
            <person name="Mereny Z."/>
            <person name="Hegedus B."/>
            <person name="Baldrian P."/>
            <person name="Stursova M."/>
            <person name="Weitz H."/>
            <person name="Taylor A."/>
            <person name="Grigoriev I.V."/>
            <person name="Nagy L.G."/>
            <person name="Martin F."/>
            <person name="Kauserud H."/>
        </authorList>
    </citation>
    <scope>NUCLEOTIDE SEQUENCE</scope>
    <source>
        <strain evidence="2">CBHHK067</strain>
    </source>
</reference>
<dbReference type="Proteomes" id="UP001221757">
    <property type="component" value="Unassembled WGS sequence"/>
</dbReference>
<dbReference type="EMBL" id="JARKIE010000370">
    <property type="protein sequence ID" value="KAJ7649156.1"/>
    <property type="molecule type" value="Genomic_DNA"/>
</dbReference>
<proteinExistence type="predicted"/>
<comment type="caution">
    <text evidence="2">The sequence shown here is derived from an EMBL/GenBank/DDBJ whole genome shotgun (WGS) entry which is preliminary data.</text>
</comment>
<dbReference type="AlphaFoldDB" id="A0AAD7G096"/>
<feature type="region of interest" description="Disordered" evidence="1">
    <location>
        <begin position="22"/>
        <end position="46"/>
    </location>
</feature>
<sequence length="201" mass="21681">MALPRCPDAGCESPALIIEKREKNRQVAPGEESFSASRTKSHEKEIGNHRHLIAGVQSCEMVLVRLSSGSLHALRWAVPRMRAGLCGTLHRAEERRGRRGARRLQQGAVERATYGSVGPPNKREKRTLAVRVYAPGSVLQLRAGACGARARGRAKAGRVRRERVRGRSPAAPAGREVNRKADAEPSSGGQQSVGDRASPGS</sequence>
<feature type="compositionally biased region" description="Basic residues" evidence="1">
    <location>
        <begin position="150"/>
        <end position="166"/>
    </location>
</feature>
<keyword evidence="3" id="KW-1185">Reference proteome</keyword>